<protein>
    <submittedName>
        <fullName evidence="2">Uncharacterized protein</fullName>
    </submittedName>
</protein>
<evidence type="ECO:0000256" key="1">
    <source>
        <dbReference type="SAM" id="SignalP"/>
    </source>
</evidence>
<keyword evidence="3" id="KW-1185">Reference proteome</keyword>
<dbReference type="EMBL" id="CP124616">
    <property type="protein sequence ID" value="WGW03829.1"/>
    <property type="molecule type" value="Genomic_DNA"/>
</dbReference>
<reference evidence="2 3" key="1">
    <citation type="submission" date="2023-05" db="EMBL/GenBank/DDBJ databases">
        <title>YMD87, complete Genome.</title>
        <authorList>
            <person name="Zhang J."/>
            <person name="Xu X."/>
        </authorList>
    </citation>
    <scope>NUCLEOTIDE SEQUENCE [LARGE SCALE GENOMIC DNA]</scope>
    <source>
        <strain evidence="2 3">YMD87</strain>
    </source>
</reference>
<accession>A0ABY8QGS9</accession>
<name>A0ABY8QGS9_9RHOB</name>
<proteinExistence type="predicted"/>
<organism evidence="2 3">
    <name type="scientific">Tropicibacter oceani</name>
    <dbReference type="NCBI Taxonomy" id="3058420"/>
    <lineage>
        <taxon>Bacteria</taxon>
        <taxon>Pseudomonadati</taxon>
        <taxon>Pseudomonadota</taxon>
        <taxon>Alphaproteobacteria</taxon>
        <taxon>Rhodobacterales</taxon>
        <taxon>Roseobacteraceae</taxon>
        <taxon>Tropicibacter</taxon>
    </lineage>
</organism>
<sequence>MVRCFELWWPRRVTAPATIAALMLTAGMAFAECSAADLFLSCRIAQNGKLLEVCVEGDAVVYRYGPAGGAPELTLREAAATLGYTPWPGIGRTIWEEVRFFNGDYEYRVNGAIDKMLAVEDSPEAKSGGVEVYRGAQRAAALDCAPATVRFDWTAAIGDAKRAAGLDWDPGAQAWLPAN</sequence>
<dbReference type="RefSeq" id="WP_282300459.1">
    <property type="nucleotide sequence ID" value="NZ_CP124616.1"/>
</dbReference>
<feature type="signal peptide" evidence="1">
    <location>
        <begin position="1"/>
        <end position="31"/>
    </location>
</feature>
<evidence type="ECO:0000313" key="3">
    <source>
        <dbReference type="Proteomes" id="UP001241605"/>
    </source>
</evidence>
<keyword evidence="1" id="KW-0732">Signal</keyword>
<gene>
    <name evidence="2" type="ORF">QF118_18225</name>
</gene>
<dbReference type="Proteomes" id="UP001241605">
    <property type="component" value="Chromosome"/>
</dbReference>
<evidence type="ECO:0000313" key="2">
    <source>
        <dbReference type="EMBL" id="WGW03829.1"/>
    </source>
</evidence>
<feature type="chain" id="PRO_5046055379" evidence="1">
    <location>
        <begin position="32"/>
        <end position="179"/>
    </location>
</feature>